<evidence type="ECO:0000256" key="7">
    <source>
        <dbReference type="SAM" id="Phobius"/>
    </source>
</evidence>
<gene>
    <name evidence="8" type="ORF">ACFQDL_17315</name>
</gene>
<evidence type="ECO:0000256" key="4">
    <source>
        <dbReference type="ARBA" id="ARBA00022692"/>
    </source>
</evidence>
<feature type="transmembrane region" description="Helical" evidence="7">
    <location>
        <begin position="6"/>
        <end position="35"/>
    </location>
</feature>
<evidence type="ECO:0000313" key="9">
    <source>
        <dbReference type="Proteomes" id="UP001596422"/>
    </source>
</evidence>
<reference evidence="9" key="1">
    <citation type="journal article" date="2019" name="Int. J. Syst. Evol. Microbiol.">
        <title>The Global Catalogue of Microorganisms (GCM) 10K type strain sequencing project: providing services to taxonomists for standard genome sequencing and annotation.</title>
        <authorList>
            <consortium name="The Broad Institute Genomics Platform"/>
            <consortium name="The Broad Institute Genome Sequencing Center for Infectious Disease"/>
            <person name="Wu L."/>
            <person name="Ma J."/>
        </authorList>
    </citation>
    <scope>NUCLEOTIDE SEQUENCE [LARGE SCALE GENOMIC DNA]</scope>
    <source>
        <strain evidence="9">NBRC 111756</strain>
    </source>
</reference>
<keyword evidence="4 7" id="KW-0812">Transmembrane</keyword>
<dbReference type="EMBL" id="JBHSWE010000001">
    <property type="protein sequence ID" value="MFC6671630.1"/>
    <property type="molecule type" value="Genomic_DNA"/>
</dbReference>
<dbReference type="Pfam" id="PF02322">
    <property type="entry name" value="Cyt_bd_oxida_II"/>
    <property type="match status" value="1"/>
</dbReference>
<evidence type="ECO:0000313" key="8">
    <source>
        <dbReference type="EMBL" id="MFC6671630.1"/>
    </source>
</evidence>
<keyword evidence="9" id="KW-1185">Reference proteome</keyword>
<keyword evidence="3" id="KW-1003">Cell membrane</keyword>
<keyword evidence="6 7" id="KW-0472">Membrane</keyword>
<dbReference type="PANTHER" id="PTHR43141:SF4">
    <property type="entry name" value="CYTOCHROME BD2 SUBUNIT II"/>
    <property type="match status" value="1"/>
</dbReference>
<sequence>MELAFFYFLLLGFAILMYVVLDGFDLGLGILYPWFEQESQRDQMMRSISHVWDGNETWLVFGGVVLFAAFPAAYSAILSTLYVPIMIMLIALIFRGVAFEYRFKAHRSKHWWDRAFAIGSTVAAFCQGLMLGAVVQGSMQTPSRPRASTGCRPLPC</sequence>
<evidence type="ECO:0000256" key="3">
    <source>
        <dbReference type="ARBA" id="ARBA00022475"/>
    </source>
</evidence>
<accession>A0ABW2A298</accession>
<dbReference type="Proteomes" id="UP001596422">
    <property type="component" value="Unassembled WGS sequence"/>
</dbReference>
<comment type="caution">
    <text evidence="8">The sequence shown here is derived from an EMBL/GenBank/DDBJ whole genome shotgun (WGS) entry which is preliminary data.</text>
</comment>
<evidence type="ECO:0000256" key="2">
    <source>
        <dbReference type="ARBA" id="ARBA00007543"/>
    </source>
</evidence>
<organism evidence="8 9">
    <name type="scientific">Marinobacterium aestuariivivens</name>
    <dbReference type="NCBI Taxonomy" id="1698799"/>
    <lineage>
        <taxon>Bacteria</taxon>
        <taxon>Pseudomonadati</taxon>
        <taxon>Pseudomonadota</taxon>
        <taxon>Gammaproteobacteria</taxon>
        <taxon>Oceanospirillales</taxon>
        <taxon>Oceanospirillaceae</taxon>
        <taxon>Marinobacterium</taxon>
    </lineage>
</organism>
<proteinExistence type="inferred from homology"/>
<evidence type="ECO:0000256" key="6">
    <source>
        <dbReference type="ARBA" id="ARBA00023136"/>
    </source>
</evidence>
<comment type="similarity">
    <text evidence="2">Belongs to the cytochrome ubiquinol oxidase subunit 2 family.</text>
</comment>
<protein>
    <submittedName>
        <fullName evidence="8">Cytochrome d ubiquinol oxidase subunit II</fullName>
    </submittedName>
</protein>
<keyword evidence="5 7" id="KW-1133">Transmembrane helix</keyword>
<dbReference type="InterPro" id="IPR003317">
    <property type="entry name" value="Cyt-d_oxidase_su2"/>
</dbReference>
<comment type="subcellular location">
    <subcellularLocation>
        <location evidence="1">Cell membrane</location>
        <topology evidence="1">Multi-pass membrane protein</topology>
    </subcellularLocation>
</comment>
<dbReference type="PANTHER" id="PTHR43141">
    <property type="entry name" value="CYTOCHROME BD2 SUBUNIT II"/>
    <property type="match status" value="1"/>
</dbReference>
<dbReference type="RefSeq" id="WP_379910129.1">
    <property type="nucleotide sequence ID" value="NZ_JBHSWE010000001.1"/>
</dbReference>
<feature type="transmembrane region" description="Helical" evidence="7">
    <location>
        <begin position="83"/>
        <end position="103"/>
    </location>
</feature>
<evidence type="ECO:0000256" key="1">
    <source>
        <dbReference type="ARBA" id="ARBA00004651"/>
    </source>
</evidence>
<feature type="transmembrane region" description="Helical" evidence="7">
    <location>
        <begin position="115"/>
        <end position="135"/>
    </location>
</feature>
<name>A0ABW2A298_9GAMM</name>
<evidence type="ECO:0000256" key="5">
    <source>
        <dbReference type="ARBA" id="ARBA00022989"/>
    </source>
</evidence>